<feature type="compositionally biased region" description="Gly residues" evidence="4">
    <location>
        <begin position="1"/>
        <end position="15"/>
    </location>
</feature>
<keyword evidence="3" id="KW-0479">Metal-binding</keyword>
<feature type="region of interest" description="Disordered" evidence="4">
    <location>
        <begin position="1"/>
        <end position="49"/>
    </location>
</feature>
<dbReference type="Pfam" id="PF02358">
    <property type="entry name" value="Trehalose_PPase"/>
    <property type="match status" value="1"/>
</dbReference>
<dbReference type="AlphaFoldDB" id="G2P9H0"/>
<dbReference type="GO" id="GO:0005992">
    <property type="term" value="P:trehalose biosynthetic process"/>
    <property type="evidence" value="ECO:0007669"/>
    <property type="project" value="UniProtKB-UniPathway"/>
</dbReference>
<dbReference type="SUPFAM" id="SSF56784">
    <property type="entry name" value="HAD-like"/>
    <property type="match status" value="1"/>
</dbReference>
<dbReference type="InterPro" id="IPR003337">
    <property type="entry name" value="Trehalose_PPase"/>
</dbReference>
<comment type="function">
    <text evidence="2 3">Removes the phosphate from trehalose 6-phosphate to produce free trehalose.</text>
</comment>
<dbReference type="KEGG" id="svl:Strvi_8760"/>
<name>G2P9H0_STRV4</name>
<comment type="cofactor">
    <cofactor evidence="3">
        <name>Mg(2+)</name>
        <dbReference type="ChEBI" id="CHEBI:18420"/>
    </cofactor>
</comment>
<dbReference type="Proteomes" id="UP000008703">
    <property type="component" value="Chromosome"/>
</dbReference>
<comment type="similarity">
    <text evidence="3">Belongs to the trehalose phosphatase family.</text>
</comment>
<evidence type="ECO:0000313" key="6">
    <source>
        <dbReference type="Proteomes" id="UP000008703"/>
    </source>
</evidence>
<dbReference type="Gene3D" id="3.30.70.1020">
    <property type="entry name" value="Trehalose-6-phosphate phosphatase related protein, domain 2"/>
    <property type="match status" value="1"/>
</dbReference>
<dbReference type="eggNOG" id="COG1877">
    <property type="taxonomic scope" value="Bacteria"/>
</dbReference>
<sequence length="326" mass="33450">MHRRGGWGPFTGGTSLGRSPVGRPGEARDAAGPGRVTAMGSAMGSHPLPVPTTAAGREGLAALLERPGRAVVGLDFDGTLAEIVPDPDQARAHPGAVPALSRLAPRLRSVAVITGRPAEVAVRYGGFAGAEGLNGLVVLGLYGAERWDAASGAVQAPEPHPGVAAVQAELPAVLEEYGAAQGTWIEDKGRAVAVHTRRAEDPQATFELLRAPLHALAERHGLIVEPGRLVLELRPPGMDKGVALTEYVRRTDAEAVLYAGDDLGDLAAFAAVERLREEGVPGVLVCSGSSEVTELAERADLVVDGPAGVVELLSSLADAVSGANAS</sequence>
<organism evidence="5 6">
    <name type="scientific">Streptomyces violaceusniger (strain Tu 4113)</name>
    <dbReference type="NCBI Taxonomy" id="653045"/>
    <lineage>
        <taxon>Bacteria</taxon>
        <taxon>Bacillati</taxon>
        <taxon>Actinomycetota</taxon>
        <taxon>Actinomycetes</taxon>
        <taxon>Kitasatosporales</taxon>
        <taxon>Streptomycetaceae</taxon>
        <taxon>Streptomyces</taxon>
        <taxon>Streptomyces violaceusniger group</taxon>
    </lineage>
</organism>
<comment type="pathway">
    <text evidence="3">Glycan biosynthesis; trehalose biosynthesis.</text>
</comment>
<dbReference type="PANTHER" id="PTHR43768">
    <property type="entry name" value="TREHALOSE 6-PHOSPHATE PHOSPHATASE"/>
    <property type="match status" value="1"/>
</dbReference>
<dbReference type="InterPro" id="IPR044651">
    <property type="entry name" value="OTSB-like"/>
</dbReference>
<dbReference type="GO" id="GO:0046872">
    <property type="term" value="F:metal ion binding"/>
    <property type="evidence" value="ECO:0007669"/>
    <property type="project" value="UniProtKB-KW"/>
</dbReference>
<gene>
    <name evidence="5" type="ORF">Strvi_8760</name>
</gene>
<evidence type="ECO:0000256" key="2">
    <source>
        <dbReference type="ARBA" id="ARBA00024179"/>
    </source>
</evidence>
<dbReference type="InterPro" id="IPR036412">
    <property type="entry name" value="HAD-like_sf"/>
</dbReference>
<comment type="catalytic activity">
    <reaction evidence="3">
        <text>alpha,alpha-trehalose 6-phosphate + H2O = alpha,alpha-trehalose + phosphate</text>
        <dbReference type="Rhea" id="RHEA:23420"/>
        <dbReference type="ChEBI" id="CHEBI:15377"/>
        <dbReference type="ChEBI" id="CHEBI:16551"/>
        <dbReference type="ChEBI" id="CHEBI:43474"/>
        <dbReference type="ChEBI" id="CHEBI:58429"/>
        <dbReference type="EC" id="3.1.3.12"/>
    </reaction>
</comment>
<dbReference type="EC" id="3.1.3.12" evidence="3"/>
<dbReference type="NCBIfam" id="TIGR00685">
    <property type="entry name" value="T6PP"/>
    <property type="match status" value="1"/>
</dbReference>
<protein>
    <recommendedName>
        <fullName evidence="3">Trehalose 6-phosphate phosphatase</fullName>
        <ecNumber evidence="3">3.1.3.12</ecNumber>
    </recommendedName>
</protein>
<proteinExistence type="inferred from homology"/>
<evidence type="ECO:0000256" key="1">
    <source>
        <dbReference type="ARBA" id="ARBA00022801"/>
    </source>
</evidence>
<dbReference type="HOGENOM" id="CLU_037265_0_1_11"/>
<dbReference type="EMBL" id="CP002994">
    <property type="protein sequence ID" value="AEM88064.1"/>
    <property type="molecule type" value="Genomic_DNA"/>
</dbReference>
<keyword evidence="6" id="KW-1185">Reference proteome</keyword>
<dbReference type="InterPro" id="IPR023214">
    <property type="entry name" value="HAD_sf"/>
</dbReference>
<evidence type="ECO:0000313" key="5">
    <source>
        <dbReference type="EMBL" id="AEM88064.1"/>
    </source>
</evidence>
<keyword evidence="1 3" id="KW-0378">Hydrolase</keyword>
<evidence type="ECO:0000256" key="3">
    <source>
        <dbReference type="RuleBase" id="RU361117"/>
    </source>
</evidence>
<dbReference type="UniPathway" id="UPA00299"/>
<dbReference type="Gene3D" id="3.40.50.1000">
    <property type="entry name" value="HAD superfamily/HAD-like"/>
    <property type="match status" value="1"/>
</dbReference>
<dbReference type="GO" id="GO:0004805">
    <property type="term" value="F:trehalose-phosphatase activity"/>
    <property type="evidence" value="ECO:0007669"/>
    <property type="project" value="UniProtKB-EC"/>
</dbReference>
<reference evidence="5" key="1">
    <citation type="submission" date="2011-08" db="EMBL/GenBank/DDBJ databases">
        <title>Complete sequence of chromosome of Streptomyces violaceusniger Tu 4113.</title>
        <authorList>
            <consortium name="US DOE Joint Genome Institute"/>
            <person name="Lucas S."/>
            <person name="Han J."/>
            <person name="Lapidus A."/>
            <person name="Cheng J.-F."/>
            <person name="Goodwin L."/>
            <person name="Pitluck S."/>
            <person name="Peters L."/>
            <person name="Ivanova N."/>
            <person name="Daligault H."/>
            <person name="Detter J.C."/>
            <person name="Han C."/>
            <person name="Tapia R."/>
            <person name="Land M."/>
            <person name="Hauser L."/>
            <person name="Kyrpides N."/>
            <person name="Ivanova N."/>
            <person name="Pagani I."/>
            <person name="Hagen A."/>
            <person name="Katz L."/>
            <person name="Fiedler H.-P."/>
            <person name="Keasling J."/>
            <person name="Fortman J."/>
            <person name="Woyke T."/>
        </authorList>
    </citation>
    <scope>NUCLEOTIDE SEQUENCE [LARGE SCALE GENOMIC DNA]</scope>
    <source>
        <strain evidence="5">Tu 4113</strain>
    </source>
</reference>
<evidence type="ECO:0000256" key="4">
    <source>
        <dbReference type="SAM" id="MobiDB-lite"/>
    </source>
</evidence>
<keyword evidence="3" id="KW-0460">Magnesium</keyword>
<accession>G2P9H0</accession>
<dbReference type="PANTHER" id="PTHR43768:SF3">
    <property type="entry name" value="TREHALOSE 6-PHOSPHATE PHOSPHATASE"/>
    <property type="match status" value="1"/>
</dbReference>